<keyword evidence="5" id="KW-1185">Reference proteome</keyword>
<dbReference type="EMBL" id="SNZV01000004">
    <property type="protein sequence ID" value="TDS14055.1"/>
    <property type="molecule type" value="Genomic_DNA"/>
</dbReference>
<keyword evidence="2" id="KW-0732">Signal</keyword>
<proteinExistence type="predicted"/>
<dbReference type="PANTHER" id="PTHR43265">
    <property type="entry name" value="ESTERASE ESTD"/>
    <property type="match status" value="1"/>
</dbReference>
<protein>
    <recommendedName>
        <fullName evidence="3">Serine aminopeptidase S33 domain-containing protein</fullName>
    </recommendedName>
</protein>
<evidence type="ECO:0000256" key="1">
    <source>
        <dbReference type="ARBA" id="ARBA00022801"/>
    </source>
</evidence>
<name>A0A4R7D363_9SPHI</name>
<dbReference type="Proteomes" id="UP000294752">
    <property type="component" value="Unassembled WGS sequence"/>
</dbReference>
<accession>A0A4R7D363</accession>
<dbReference type="PROSITE" id="PS51257">
    <property type="entry name" value="PROKAR_LIPOPROTEIN"/>
    <property type="match status" value="1"/>
</dbReference>
<organism evidence="4 5">
    <name type="scientific">Sphingobacterium paludis</name>
    <dbReference type="NCBI Taxonomy" id="1476465"/>
    <lineage>
        <taxon>Bacteria</taxon>
        <taxon>Pseudomonadati</taxon>
        <taxon>Bacteroidota</taxon>
        <taxon>Sphingobacteriia</taxon>
        <taxon>Sphingobacteriales</taxon>
        <taxon>Sphingobacteriaceae</taxon>
        <taxon>Sphingobacterium</taxon>
    </lineage>
</organism>
<sequence>MKYTILFVVLLLSSCMGFGQKMEGSWKGAVAIQGTDLPIIFHLTAGKDGKWTGDMVSPAQSATRVPFSKVDVVGDSIQVAVQKIGLTFNGKLVHGKLQGVFEQRQFKAPLVLQPFKEQVKKRPQEPIPPYSYDTLDVTFANAFDAVNLSGTLSYPRGAGKHPAVILVTGSGPQDRDETIEGHKPFKVIADYLTKRGVVVLRYDERGVGKSGGNYTTSTIGDFSKDAIAALEFLSKQKQVDTKRIGIIGHSEGGLIAQLIAGQRSAKVNFVALLAAPTIAIDSLMLLQAYEIGKVQGLSEGELRRAKEINRRNFAIVKSPAKEQQAYQQILKNMSPVFPNPSQQQENELKMLLLPSYRYFMRIEPVPFIKKIAVPVFAVFGTKDLQVPFAPNLESLSDNLPKREGHFLKAYEGLNHLFQHTKTGAPSEYGNLEETFSDTVLRDLAAWIADR</sequence>
<evidence type="ECO:0000259" key="3">
    <source>
        <dbReference type="Pfam" id="PF12146"/>
    </source>
</evidence>
<reference evidence="4 5" key="1">
    <citation type="submission" date="2019-03" db="EMBL/GenBank/DDBJ databases">
        <title>Genomic Encyclopedia of Type Strains, Phase III (KMG-III): the genomes of soil and plant-associated and newly described type strains.</title>
        <authorList>
            <person name="Whitman W."/>
        </authorList>
    </citation>
    <scope>NUCLEOTIDE SEQUENCE [LARGE SCALE GENOMIC DNA]</scope>
    <source>
        <strain evidence="4 5">CGMCC 1.12801</strain>
    </source>
</reference>
<dbReference type="InterPro" id="IPR002471">
    <property type="entry name" value="Pept_S9_AS"/>
</dbReference>
<dbReference type="AlphaFoldDB" id="A0A4R7D363"/>
<evidence type="ECO:0000256" key="2">
    <source>
        <dbReference type="SAM" id="SignalP"/>
    </source>
</evidence>
<dbReference type="InterPro" id="IPR029058">
    <property type="entry name" value="AB_hydrolase_fold"/>
</dbReference>
<feature type="chain" id="PRO_5020644705" description="Serine aminopeptidase S33 domain-containing protein" evidence="2">
    <location>
        <begin position="22"/>
        <end position="450"/>
    </location>
</feature>
<comment type="caution">
    <text evidence="4">The sequence shown here is derived from an EMBL/GenBank/DDBJ whole genome shotgun (WGS) entry which is preliminary data.</text>
</comment>
<dbReference type="GO" id="GO:0052689">
    <property type="term" value="F:carboxylic ester hydrolase activity"/>
    <property type="evidence" value="ECO:0007669"/>
    <property type="project" value="TreeGrafter"/>
</dbReference>
<dbReference type="Pfam" id="PF12146">
    <property type="entry name" value="Hydrolase_4"/>
    <property type="match status" value="1"/>
</dbReference>
<dbReference type="SUPFAM" id="SSF53474">
    <property type="entry name" value="alpha/beta-Hydrolases"/>
    <property type="match status" value="1"/>
</dbReference>
<dbReference type="GO" id="GO:0006508">
    <property type="term" value="P:proteolysis"/>
    <property type="evidence" value="ECO:0007669"/>
    <property type="project" value="InterPro"/>
</dbReference>
<dbReference type="PROSITE" id="PS00708">
    <property type="entry name" value="PRO_ENDOPEP_SER"/>
    <property type="match status" value="1"/>
</dbReference>
<evidence type="ECO:0000313" key="5">
    <source>
        <dbReference type="Proteomes" id="UP000294752"/>
    </source>
</evidence>
<evidence type="ECO:0000313" key="4">
    <source>
        <dbReference type="EMBL" id="TDS14055.1"/>
    </source>
</evidence>
<dbReference type="InterPro" id="IPR022742">
    <property type="entry name" value="Hydrolase_4"/>
</dbReference>
<dbReference type="OrthoDB" id="9809549at2"/>
<feature type="domain" description="Serine aminopeptidase S33" evidence="3">
    <location>
        <begin position="186"/>
        <end position="288"/>
    </location>
</feature>
<dbReference type="InterPro" id="IPR053145">
    <property type="entry name" value="AB_hydrolase_Est10"/>
</dbReference>
<dbReference type="RefSeq" id="WP_133640324.1">
    <property type="nucleotide sequence ID" value="NZ_SNZV01000004.1"/>
</dbReference>
<dbReference type="Gene3D" id="3.40.50.1820">
    <property type="entry name" value="alpha/beta hydrolase"/>
    <property type="match status" value="1"/>
</dbReference>
<feature type="signal peptide" evidence="2">
    <location>
        <begin position="1"/>
        <end position="21"/>
    </location>
</feature>
<dbReference type="GO" id="GO:0004252">
    <property type="term" value="F:serine-type endopeptidase activity"/>
    <property type="evidence" value="ECO:0007669"/>
    <property type="project" value="InterPro"/>
</dbReference>
<keyword evidence="1" id="KW-0378">Hydrolase</keyword>
<dbReference type="PANTHER" id="PTHR43265:SF1">
    <property type="entry name" value="ESTERASE ESTD"/>
    <property type="match status" value="1"/>
</dbReference>
<gene>
    <name evidence="4" type="ORF">B0I21_104384</name>
</gene>